<dbReference type="AlphaFoldDB" id="A0A1I3JR59"/>
<sequence>MNYFVLDRASNLVVGVIASSFTPTDSQDVRFIKASDKALDSYYKLLEHSPGIFPDIGQLMAVSPYTLDIVTGDRSGTTKPVLTRLR</sequence>
<evidence type="ECO:0000313" key="2">
    <source>
        <dbReference type="Proteomes" id="UP000243606"/>
    </source>
</evidence>
<gene>
    <name evidence="1" type="ORF">SAMN05216206_2582</name>
</gene>
<organism evidence="1 2">
    <name type="scientific">Pseudomonas guineae</name>
    <dbReference type="NCBI Taxonomy" id="425504"/>
    <lineage>
        <taxon>Bacteria</taxon>
        <taxon>Pseudomonadati</taxon>
        <taxon>Pseudomonadota</taxon>
        <taxon>Gammaproteobacteria</taxon>
        <taxon>Pseudomonadales</taxon>
        <taxon>Pseudomonadaceae</taxon>
        <taxon>Pseudomonas</taxon>
    </lineage>
</organism>
<reference evidence="2" key="1">
    <citation type="submission" date="2016-10" db="EMBL/GenBank/DDBJ databases">
        <authorList>
            <person name="Varghese N."/>
            <person name="Submissions S."/>
        </authorList>
    </citation>
    <scope>NUCLEOTIDE SEQUENCE [LARGE SCALE GENOMIC DNA]</scope>
    <source>
        <strain evidence="2">LMG 24016</strain>
    </source>
</reference>
<proteinExistence type="predicted"/>
<protein>
    <submittedName>
        <fullName evidence="1">Uncharacterized protein</fullName>
    </submittedName>
</protein>
<keyword evidence="2" id="KW-1185">Reference proteome</keyword>
<evidence type="ECO:0000313" key="1">
    <source>
        <dbReference type="EMBL" id="SFI62656.1"/>
    </source>
</evidence>
<dbReference type="EMBL" id="FOQL01000003">
    <property type="protein sequence ID" value="SFI62656.1"/>
    <property type="molecule type" value="Genomic_DNA"/>
</dbReference>
<dbReference type="Proteomes" id="UP000243606">
    <property type="component" value="Unassembled WGS sequence"/>
</dbReference>
<name>A0A1I3JR59_9PSED</name>
<dbReference type="STRING" id="425504.SAMN05216206_2582"/>
<accession>A0A1I3JR59</accession>